<dbReference type="AlphaFoldDB" id="A0A0F9HVT4"/>
<proteinExistence type="predicted"/>
<dbReference type="EMBL" id="LAZR01015815">
    <property type="protein sequence ID" value="KKM07247.1"/>
    <property type="molecule type" value="Genomic_DNA"/>
</dbReference>
<sequence>MPKLIVYADNKEEIILALSKITTQLEGGFLSGYDVEGVNWDLQEEV</sequence>
<protein>
    <submittedName>
        <fullName evidence="1">Uncharacterized protein</fullName>
    </submittedName>
</protein>
<reference evidence="1" key="1">
    <citation type="journal article" date="2015" name="Nature">
        <title>Complex archaea that bridge the gap between prokaryotes and eukaryotes.</title>
        <authorList>
            <person name="Spang A."/>
            <person name="Saw J.H."/>
            <person name="Jorgensen S.L."/>
            <person name="Zaremba-Niedzwiedzka K."/>
            <person name="Martijn J."/>
            <person name="Lind A.E."/>
            <person name="van Eijk R."/>
            <person name="Schleper C."/>
            <person name="Guy L."/>
            <person name="Ettema T.J."/>
        </authorList>
    </citation>
    <scope>NUCLEOTIDE SEQUENCE</scope>
</reference>
<name>A0A0F9HVT4_9ZZZZ</name>
<organism evidence="1">
    <name type="scientific">marine sediment metagenome</name>
    <dbReference type="NCBI Taxonomy" id="412755"/>
    <lineage>
        <taxon>unclassified sequences</taxon>
        <taxon>metagenomes</taxon>
        <taxon>ecological metagenomes</taxon>
    </lineage>
</organism>
<comment type="caution">
    <text evidence="1">The sequence shown here is derived from an EMBL/GenBank/DDBJ whole genome shotgun (WGS) entry which is preliminary data.</text>
</comment>
<gene>
    <name evidence="1" type="ORF">LCGC14_1735790</name>
</gene>
<evidence type="ECO:0000313" key="1">
    <source>
        <dbReference type="EMBL" id="KKM07247.1"/>
    </source>
</evidence>
<accession>A0A0F9HVT4</accession>